<feature type="domain" description="DNA/pantothenate metabolism flavoprotein C-terminal" evidence="2">
    <location>
        <begin position="37"/>
        <end position="90"/>
    </location>
</feature>
<comment type="similarity">
    <text evidence="1">Belongs to the PPC synthetase family.</text>
</comment>
<evidence type="ECO:0000313" key="3">
    <source>
        <dbReference type="EMBL" id="GAV08795.1"/>
    </source>
</evidence>
<feature type="domain" description="DNA/pantothenate metabolism flavoprotein C-terminal" evidence="2">
    <location>
        <begin position="179"/>
        <end position="268"/>
    </location>
</feature>
<reference evidence="3 4" key="1">
    <citation type="journal article" date="2016" name="Nat. Commun.">
        <title>Extremotolerant tardigrade genome and improved radiotolerance of human cultured cells by tardigrade-unique protein.</title>
        <authorList>
            <person name="Hashimoto T."/>
            <person name="Horikawa D.D."/>
            <person name="Saito Y."/>
            <person name="Kuwahara H."/>
            <person name="Kozuka-Hata H."/>
            <person name="Shin-I T."/>
            <person name="Minakuchi Y."/>
            <person name="Ohishi K."/>
            <person name="Motoyama A."/>
            <person name="Aizu T."/>
            <person name="Enomoto A."/>
            <person name="Kondo K."/>
            <person name="Tanaka S."/>
            <person name="Hara Y."/>
            <person name="Koshikawa S."/>
            <person name="Sagara H."/>
            <person name="Miura T."/>
            <person name="Yokobori S."/>
            <person name="Miyagawa K."/>
            <person name="Suzuki Y."/>
            <person name="Kubo T."/>
            <person name="Oyama M."/>
            <person name="Kohara Y."/>
            <person name="Fujiyama A."/>
            <person name="Arakawa K."/>
            <person name="Katayama T."/>
            <person name="Toyoda A."/>
            <person name="Kunieda T."/>
        </authorList>
    </citation>
    <scope>NUCLEOTIDE SEQUENCE [LARGE SCALE GENOMIC DNA]</scope>
    <source>
        <strain evidence="3 4">YOKOZUNA-1</strain>
    </source>
</reference>
<dbReference type="InterPro" id="IPR007085">
    <property type="entry name" value="DNA/pantothenate-metab_flavo_C"/>
</dbReference>
<dbReference type="GO" id="GO:0015937">
    <property type="term" value="P:coenzyme A biosynthetic process"/>
    <property type="evidence" value="ECO:0007669"/>
    <property type="project" value="UniProtKB-ARBA"/>
</dbReference>
<dbReference type="Pfam" id="PF04127">
    <property type="entry name" value="DFP"/>
    <property type="match status" value="2"/>
</dbReference>
<dbReference type="Gene3D" id="3.40.50.10300">
    <property type="entry name" value="CoaB-like"/>
    <property type="match status" value="1"/>
</dbReference>
<dbReference type="AlphaFoldDB" id="A0A1D1W5Q8"/>
<accession>A0A1D1W5Q8</accession>
<proteinExistence type="inferred from homology"/>
<dbReference type="STRING" id="947166.A0A1D1W5Q8"/>
<protein>
    <recommendedName>
        <fullName evidence="2">DNA/pantothenate metabolism flavoprotein C-terminal domain-containing protein</fullName>
    </recommendedName>
</protein>
<dbReference type="SUPFAM" id="SSF102645">
    <property type="entry name" value="CoaB-like"/>
    <property type="match status" value="1"/>
</dbReference>
<dbReference type="EMBL" id="BDGG01000019">
    <property type="protein sequence ID" value="GAV08795.1"/>
    <property type="molecule type" value="Genomic_DNA"/>
</dbReference>
<name>A0A1D1W5Q8_RAMVA</name>
<evidence type="ECO:0000313" key="4">
    <source>
        <dbReference type="Proteomes" id="UP000186922"/>
    </source>
</evidence>
<gene>
    <name evidence="3" type="primary">RvY_18438-1</name>
    <name evidence="3" type="synonym">RvY_18438.1</name>
    <name evidence="3" type="ORF">RvY_18438</name>
</gene>
<evidence type="ECO:0000256" key="1">
    <source>
        <dbReference type="ARBA" id="ARBA00005703"/>
    </source>
</evidence>
<organism evidence="3 4">
    <name type="scientific">Ramazzottius varieornatus</name>
    <name type="common">Water bear</name>
    <name type="synonym">Tardigrade</name>
    <dbReference type="NCBI Taxonomy" id="947166"/>
    <lineage>
        <taxon>Eukaryota</taxon>
        <taxon>Metazoa</taxon>
        <taxon>Ecdysozoa</taxon>
        <taxon>Tardigrada</taxon>
        <taxon>Eutardigrada</taxon>
        <taxon>Parachela</taxon>
        <taxon>Hypsibioidea</taxon>
        <taxon>Ramazzottiidae</taxon>
        <taxon>Ramazzottius</taxon>
    </lineage>
</organism>
<sequence length="326" mass="37290">MMDELDKAWLEICGRRSEELTPALQSVEAFCSAFPTKQKCVLITSGGTRVPLERNAVRYIQNFSTGMRGARSAEQFLQLGYAVIFLHSKHSALPWQWNFHLDSLTDLEDHAGPGRTDKEIREEADKRLELGTEVGTFHSAISSINRFRSHTCKVEYQDLDEYLFFLRKIPEMMDKSFTVPLLYLAAAVSDFHIPWEELLEHKIQSSDGGLNLHLKPVPKFLRCLRAWTPKALIVGFKLETDEDSLRQKAQKSMEKYDLDAVVANELGTRYAKVLLMRRQGFKTLEILDKNLEKIPTECLEEQIVGEVNVLLTEKVLTTTQSETTVH</sequence>
<dbReference type="PANTHER" id="PTHR12290">
    <property type="entry name" value="CORNICHON-RELATED"/>
    <property type="match status" value="1"/>
</dbReference>
<evidence type="ECO:0000259" key="2">
    <source>
        <dbReference type="Pfam" id="PF04127"/>
    </source>
</evidence>
<dbReference type="Proteomes" id="UP000186922">
    <property type="component" value="Unassembled WGS sequence"/>
</dbReference>
<dbReference type="InterPro" id="IPR035929">
    <property type="entry name" value="CoaB-like_sf"/>
</dbReference>
<comment type="caution">
    <text evidence="3">The sequence shown here is derived from an EMBL/GenBank/DDBJ whole genome shotgun (WGS) entry which is preliminary data.</text>
</comment>
<dbReference type="OrthoDB" id="70224at2759"/>
<keyword evidence="4" id="KW-1185">Reference proteome</keyword>
<dbReference type="GO" id="GO:0003824">
    <property type="term" value="F:catalytic activity"/>
    <property type="evidence" value="ECO:0007669"/>
    <property type="project" value="UniProtKB-ARBA"/>
</dbReference>